<proteinExistence type="inferred from homology"/>
<dbReference type="OrthoDB" id="9985472at2759"/>
<sequence length="82" mass="9026">MSSTTTTEAAPFEPLHGECICGNVKYDIFAPPPGKPGLCHCNNCKRQTGSMFSANIRVLRSVCPYRSRSPAVLIRLGVRCRR</sequence>
<accession>A0A167PYB4</accession>
<evidence type="ECO:0000256" key="1">
    <source>
        <dbReference type="ARBA" id="ARBA00005495"/>
    </source>
</evidence>
<dbReference type="GO" id="GO:0046872">
    <property type="term" value="F:metal ion binding"/>
    <property type="evidence" value="ECO:0007669"/>
    <property type="project" value="UniProtKB-KW"/>
</dbReference>
<dbReference type="Pfam" id="PF04828">
    <property type="entry name" value="GFA"/>
    <property type="match status" value="1"/>
</dbReference>
<evidence type="ECO:0000259" key="4">
    <source>
        <dbReference type="PROSITE" id="PS51891"/>
    </source>
</evidence>
<comment type="similarity">
    <text evidence="1">Belongs to the Gfa family.</text>
</comment>
<organism evidence="5 6">
    <name type="scientific">Calocera viscosa (strain TUFC12733)</name>
    <dbReference type="NCBI Taxonomy" id="1330018"/>
    <lineage>
        <taxon>Eukaryota</taxon>
        <taxon>Fungi</taxon>
        <taxon>Dikarya</taxon>
        <taxon>Basidiomycota</taxon>
        <taxon>Agaricomycotina</taxon>
        <taxon>Dacrymycetes</taxon>
        <taxon>Dacrymycetales</taxon>
        <taxon>Dacrymycetaceae</taxon>
        <taxon>Calocera</taxon>
    </lineage>
</organism>
<evidence type="ECO:0000313" key="6">
    <source>
        <dbReference type="Proteomes" id="UP000076738"/>
    </source>
</evidence>
<keyword evidence="3" id="KW-0862">Zinc</keyword>
<dbReference type="PROSITE" id="PS51891">
    <property type="entry name" value="CENP_V_GFA"/>
    <property type="match status" value="1"/>
</dbReference>
<gene>
    <name evidence="5" type="ORF">CALVIDRAFT_534777</name>
</gene>
<evidence type="ECO:0000313" key="5">
    <source>
        <dbReference type="EMBL" id="KZO99244.1"/>
    </source>
</evidence>
<dbReference type="AlphaFoldDB" id="A0A167PYB4"/>
<dbReference type="GO" id="GO:0016846">
    <property type="term" value="F:carbon-sulfur lyase activity"/>
    <property type="evidence" value="ECO:0007669"/>
    <property type="project" value="InterPro"/>
</dbReference>
<dbReference type="Proteomes" id="UP000076738">
    <property type="component" value="Unassembled WGS sequence"/>
</dbReference>
<keyword evidence="6" id="KW-1185">Reference proteome</keyword>
<dbReference type="SUPFAM" id="SSF51316">
    <property type="entry name" value="Mss4-like"/>
    <property type="match status" value="1"/>
</dbReference>
<dbReference type="STRING" id="1330018.A0A167PYB4"/>
<dbReference type="InterPro" id="IPR011057">
    <property type="entry name" value="Mss4-like_sf"/>
</dbReference>
<dbReference type="InterPro" id="IPR006913">
    <property type="entry name" value="CENP-V/GFA"/>
</dbReference>
<reference evidence="5 6" key="1">
    <citation type="journal article" date="2016" name="Mol. Biol. Evol.">
        <title>Comparative Genomics of Early-Diverging Mushroom-Forming Fungi Provides Insights into the Origins of Lignocellulose Decay Capabilities.</title>
        <authorList>
            <person name="Nagy L.G."/>
            <person name="Riley R."/>
            <person name="Tritt A."/>
            <person name="Adam C."/>
            <person name="Daum C."/>
            <person name="Floudas D."/>
            <person name="Sun H."/>
            <person name="Yadav J.S."/>
            <person name="Pangilinan J."/>
            <person name="Larsson K.H."/>
            <person name="Matsuura K."/>
            <person name="Barry K."/>
            <person name="Labutti K."/>
            <person name="Kuo R."/>
            <person name="Ohm R.A."/>
            <person name="Bhattacharya S.S."/>
            <person name="Shirouzu T."/>
            <person name="Yoshinaga Y."/>
            <person name="Martin F.M."/>
            <person name="Grigoriev I.V."/>
            <person name="Hibbett D.S."/>
        </authorList>
    </citation>
    <scope>NUCLEOTIDE SEQUENCE [LARGE SCALE GENOMIC DNA]</scope>
    <source>
        <strain evidence="5 6">TUFC12733</strain>
    </source>
</reference>
<evidence type="ECO:0000256" key="2">
    <source>
        <dbReference type="ARBA" id="ARBA00022723"/>
    </source>
</evidence>
<keyword evidence="2" id="KW-0479">Metal-binding</keyword>
<dbReference type="EMBL" id="KV417273">
    <property type="protein sequence ID" value="KZO99244.1"/>
    <property type="molecule type" value="Genomic_DNA"/>
</dbReference>
<dbReference type="Gene3D" id="3.90.1590.10">
    <property type="entry name" value="glutathione-dependent formaldehyde- activating enzyme (gfa)"/>
    <property type="match status" value="1"/>
</dbReference>
<evidence type="ECO:0000256" key="3">
    <source>
        <dbReference type="ARBA" id="ARBA00022833"/>
    </source>
</evidence>
<protein>
    <recommendedName>
        <fullName evidence="4">CENP-V/GFA domain-containing protein</fullName>
    </recommendedName>
</protein>
<name>A0A167PYB4_CALVF</name>
<feature type="domain" description="CENP-V/GFA" evidence="4">
    <location>
        <begin position="15"/>
        <end position="82"/>
    </location>
</feature>